<organism evidence="2 3">
    <name type="scientific">Pigmentiphaga litoralis</name>
    <dbReference type="NCBI Taxonomy" id="516702"/>
    <lineage>
        <taxon>Bacteria</taxon>
        <taxon>Pseudomonadati</taxon>
        <taxon>Pseudomonadota</taxon>
        <taxon>Betaproteobacteria</taxon>
        <taxon>Burkholderiales</taxon>
        <taxon>Alcaligenaceae</taxon>
        <taxon>Pigmentiphaga</taxon>
    </lineage>
</organism>
<dbReference type="Pfam" id="PF03401">
    <property type="entry name" value="TctC"/>
    <property type="match status" value="1"/>
</dbReference>
<gene>
    <name evidence="2" type="ORF">FHW18_001702</name>
</gene>
<evidence type="ECO:0000313" key="2">
    <source>
        <dbReference type="EMBL" id="NYE82431.1"/>
    </source>
</evidence>
<dbReference type="RefSeq" id="WP_179585319.1">
    <property type="nucleotide sequence ID" value="NZ_JACBYR010000001.1"/>
</dbReference>
<accession>A0A7Y9ISY8</accession>
<keyword evidence="2" id="KW-0675">Receptor</keyword>
<dbReference type="AlphaFoldDB" id="A0A7Y9ISY8"/>
<dbReference type="PANTHER" id="PTHR42928:SF5">
    <property type="entry name" value="BLR1237 PROTEIN"/>
    <property type="match status" value="1"/>
</dbReference>
<dbReference type="PANTHER" id="PTHR42928">
    <property type="entry name" value="TRICARBOXYLATE-BINDING PROTEIN"/>
    <property type="match status" value="1"/>
</dbReference>
<evidence type="ECO:0000313" key="3">
    <source>
        <dbReference type="Proteomes" id="UP000542125"/>
    </source>
</evidence>
<name>A0A7Y9ISY8_9BURK</name>
<dbReference type="InterPro" id="IPR042100">
    <property type="entry name" value="Bug_dom1"/>
</dbReference>
<comment type="caution">
    <text evidence="2">The sequence shown here is derived from an EMBL/GenBank/DDBJ whole genome shotgun (WGS) entry which is preliminary data.</text>
</comment>
<dbReference type="CDD" id="cd07012">
    <property type="entry name" value="PBP2_Bug_TTT"/>
    <property type="match status" value="1"/>
</dbReference>
<dbReference type="EMBL" id="JACBYR010000001">
    <property type="protein sequence ID" value="NYE82431.1"/>
    <property type="molecule type" value="Genomic_DNA"/>
</dbReference>
<evidence type="ECO:0000256" key="1">
    <source>
        <dbReference type="ARBA" id="ARBA00006987"/>
    </source>
</evidence>
<reference evidence="2 3" key="1">
    <citation type="submission" date="2020-07" db="EMBL/GenBank/DDBJ databases">
        <title>Genomic Encyclopedia of Type Strains, Phase IV (KMG-V): Genome sequencing to study the core and pangenomes of soil and plant-associated prokaryotes.</title>
        <authorList>
            <person name="Whitman W."/>
        </authorList>
    </citation>
    <scope>NUCLEOTIDE SEQUENCE [LARGE SCALE GENOMIC DNA]</scope>
    <source>
        <strain evidence="2 3">SAS40</strain>
    </source>
</reference>
<dbReference type="PIRSF" id="PIRSF017082">
    <property type="entry name" value="YflP"/>
    <property type="match status" value="1"/>
</dbReference>
<keyword evidence="3" id="KW-1185">Reference proteome</keyword>
<dbReference type="Gene3D" id="3.40.190.150">
    <property type="entry name" value="Bordetella uptake gene, domain 1"/>
    <property type="match status" value="1"/>
</dbReference>
<sequence length="351" mass="36936">MRQVRPAFPDAGRAWRRAGVALAGAVAMAATAIVVAGWPAIAAAQTDPGSSPGRYPERLIKIIVPYTPGGLVDTFTRTLADDLAARLKQPVVVENRSGANQAIGMDAAARAAPDGYTLLVTSQTGMILNPLTTKDLRTDPTRDLTPIATLFSTPFYLVVNSAVPVKSVQDLVALAKAKPGTLTYGSLGRGGTHHLAGELFKLRTGTDLLHVPYKGSAPAMNDLLGGQIDIMFEGGTSTLPYVQSGRLRALASTGETRTEVMPDLPALNEIVPGFSMTVWFGLAAPKGIPQPVADTLNAAVQAMLKKPSTHDKFMAVGIEMMPGSQADFAGLIQSDVPKWTRIVRDAGVGVE</sequence>
<proteinExistence type="inferred from homology"/>
<dbReference type="Proteomes" id="UP000542125">
    <property type="component" value="Unassembled WGS sequence"/>
</dbReference>
<comment type="similarity">
    <text evidence="1">Belongs to the UPF0065 (bug) family.</text>
</comment>
<dbReference type="InterPro" id="IPR005064">
    <property type="entry name" value="BUG"/>
</dbReference>
<dbReference type="Gene3D" id="3.40.190.10">
    <property type="entry name" value="Periplasmic binding protein-like II"/>
    <property type="match status" value="1"/>
</dbReference>
<protein>
    <submittedName>
        <fullName evidence="2">Tripartite-type tricarboxylate transporter receptor subunit TctC</fullName>
    </submittedName>
</protein>
<dbReference type="SUPFAM" id="SSF53850">
    <property type="entry name" value="Periplasmic binding protein-like II"/>
    <property type="match status" value="1"/>
</dbReference>